<gene>
    <name evidence="2" type="ORF">R0137_12875</name>
</gene>
<evidence type="ECO:0000256" key="1">
    <source>
        <dbReference type="SAM" id="Phobius"/>
    </source>
</evidence>
<organism evidence="2 3">
    <name type="scientific">Congregibacter brevis</name>
    <dbReference type="NCBI Taxonomy" id="3081201"/>
    <lineage>
        <taxon>Bacteria</taxon>
        <taxon>Pseudomonadati</taxon>
        <taxon>Pseudomonadota</taxon>
        <taxon>Gammaproteobacteria</taxon>
        <taxon>Cellvibrionales</taxon>
        <taxon>Halieaceae</taxon>
        <taxon>Congregibacter</taxon>
    </lineage>
</organism>
<evidence type="ECO:0000313" key="2">
    <source>
        <dbReference type="EMBL" id="WOJ96131.1"/>
    </source>
</evidence>
<dbReference type="RefSeq" id="WP_407326819.1">
    <property type="nucleotide sequence ID" value="NZ_CP136865.1"/>
</dbReference>
<name>A0ABZ0I9W1_9GAMM</name>
<reference evidence="2 3" key="1">
    <citation type="submission" date="2023-10" db="EMBL/GenBank/DDBJ databases">
        <title>Two novel species belonging to the OM43/NOR5 clade.</title>
        <authorList>
            <person name="Park M."/>
        </authorList>
    </citation>
    <scope>NUCLEOTIDE SEQUENCE [LARGE SCALE GENOMIC DNA]</scope>
    <source>
        <strain evidence="2 3">IMCC45268</strain>
    </source>
</reference>
<accession>A0ABZ0I9W1</accession>
<dbReference type="Proteomes" id="UP001626549">
    <property type="component" value="Chromosome"/>
</dbReference>
<dbReference type="EMBL" id="CP136865">
    <property type="protein sequence ID" value="WOJ96131.1"/>
    <property type="molecule type" value="Genomic_DNA"/>
</dbReference>
<keyword evidence="1" id="KW-1133">Transmembrane helix</keyword>
<evidence type="ECO:0000313" key="3">
    <source>
        <dbReference type="Proteomes" id="UP001626549"/>
    </source>
</evidence>
<sequence length="55" mass="6377">MNLVPLGLTVFLVVFVVGTIFWMTSTLNPIRKKQAMRKAQALEEREKQGEKDREQ</sequence>
<keyword evidence="1" id="KW-0812">Transmembrane</keyword>
<proteinExistence type="predicted"/>
<keyword evidence="1" id="KW-0472">Membrane</keyword>
<protein>
    <submittedName>
        <fullName evidence="2">Uncharacterized protein</fullName>
    </submittedName>
</protein>
<feature type="transmembrane region" description="Helical" evidence="1">
    <location>
        <begin position="6"/>
        <end position="27"/>
    </location>
</feature>
<keyword evidence="3" id="KW-1185">Reference proteome</keyword>